<keyword evidence="1" id="KW-0812">Transmembrane</keyword>
<evidence type="ECO:0000313" key="4">
    <source>
        <dbReference type="Proteomes" id="UP000280685"/>
    </source>
</evidence>
<keyword evidence="1" id="KW-0472">Membrane</keyword>
<feature type="transmembrane region" description="Helical" evidence="1">
    <location>
        <begin position="214"/>
        <end position="237"/>
    </location>
</feature>
<gene>
    <name evidence="3" type="ORF">PODCO_710760</name>
</gene>
<feature type="transmembrane region" description="Helical" evidence="1">
    <location>
        <begin position="181"/>
        <end position="202"/>
    </location>
</feature>
<evidence type="ECO:0000259" key="2">
    <source>
        <dbReference type="Pfam" id="PF24800"/>
    </source>
</evidence>
<feature type="transmembrane region" description="Helical" evidence="1">
    <location>
        <begin position="27"/>
        <end position="48"/>
    </location>
</feature>
<feature type="transmembrane region" description="Helical" evidence="1">
    <location>
        <begin position="134"/>
        <end position="154"/>
    </location>
</feature>
<feature type="transmembrane region" description="Helical" evidence="1">
    <location>
        <begin position="60"/>
        <end position="83"/>
    </location>
</feature>
<keyword evidence="4" id="KW-1185">Reference proteome</keyword>
<evidence type="ECO:0000313" key="3">
    <source>
        <dbReference type="EMBL" id="VBB87075.1"/>
    </source>
</evidence>
<feature type="transmembrane region" description="Helical" evidence="1">
    <location>
        <begin position="89"/>
        <end position="113"/>
    </location>
</feature>
<evidence type="ECO:0000256" key="1">
    <source>
        <dbReference type="SAM" id="Phobius"/>
    </source>
</evidence>
<accession>A0ABY6SLE5</accession>
<feature type="domain" description="DUF7702" evidence="2">
    <location>
        <begin position="27"/>
        <end position="280"/>
    </location>
</feature>
<organism evidence="3 4">
    <name type="scientific">Podospora comata</name>
    <dbReference type="NCBI Taxonomy" id="48703"/>
    <lineage>
        <taxon>Eukaryota</taxon>
        <taxon>Fungi</taxon>
        <taxon>Dikarya</taxon>
        <taxon>Ascomycota</taxon>
        <taxon>Pezizomycotina</taxon>
        <taxon>Sordariomycetes</taxon>
        <taxon>Sordariomycetidae</taxon>
        <taxon>Sordariales</taxon>
        <taxon>Podosporaceae</taxon>
        <taxon>Podospora</taxon>
    </lineage>
</organism>
<dbReference type="Pfam" id="PF24800">
    <property type="entry name" value="DUF7702"/>
    <property type="match status" value="1"/>
</dbReference>
<dbReference type="EMBL" id="LR026970">
    <property type="protein sequence ID" value="VBB87075.1"/>
    <property type="molecule type" value="Genomic_DNA"/>
</dbReference>
<dbReference type="InterPro" id="IPR056119">
    <property type="entry name" value="DUF7702"/>
</dbReference>
<proteinExistence type="predicted"/>
<name>A0ABY6SLE5_PODCO</name>
<dbReference type="Proteomes" id="UP000280685">
    <property type="component" value="Chromosome 7"/>
</dbReference>
<protein>
    <recommendedName>
        <fullName evidence="2">DUF7702 domain-containing protein</fullName>
    </recommendedName>
</protein>
<keyword evidence="1" id="KW-1133">Transmembrane helix</keyword>
<sequence length="298" mass="32224">MTSLRILVLPQLYLNVNNYFKMALHPLNSISIVELAIYTPALLIAILLSTRHGFRKNAGWLYLIIFTTARIVGSSLNLATIASPSNPNLIVAFQVMYSIGVSALVICLSNLLGRVLLGIRQQGTQTFISPRHQRIAQVVMLIGLILSIVGQSMMSGEIGDAVSGTMGQQAEVVTVPNESQAGLGLTMAGLGFVVLGTLVTMVEIRAVEPGEKRLLFGVGLASPFMIVRIVFSGLATFGTDPRFKSYGGVESFVWYFLGMGVIMEMMVVLILEGAGLTLNRQPSAVPVGRWREGKFEGY</sequence>
<feature type="transmembrane region" description="Helical" evidence="1">
    <location>
        <begin position="252"/>
        <end position="271"/>
    </location>
</feature>
<dbReference type="PANTHER" id="PTHR42109:SF2">
    <property type="entry name" value="INTEGRAL MEMBRANE PROTEIN"/>
    <property type="match status" value="1"/>
</dbReference>
<reference evidence="3" key="1">
    <citation type="submission" date="2018-02" db="EMBL/GenBank/DDBJ databases">
        <authorList>
            <person name="Silar P."/>
        </authorList>
    </citation>
    <scope>NUCLEOTIDE SEQUENCE [LARGE SCALE GENOMIC DNA]</scope>
    <source>
        <strain evidence="3">T</strain>
    </source>
</reference>
<dbReference type="PANTHER" id="PTHR42109">
    <property type="entry name" value="UNPLACED GENOMIC SCAFFOLD UM_SCAF_CONTIG_1.265, WHOLE GENOME SHOTGUN SEQUENCE"/>
    <property type="match status" value="1"/>
</dbReference>